<organism evidence="2 3">
    <name type="scientific">Klenkia brasiliensis</name>
    <dbReference type="NCBI Taxonomy" id="333142"/>
    <lineage>
        <taxon>Bacteria</taxon>
        <taxon>Bacillati</taxon>
        <taxon>Actinomycetota</taxon>
        <taxon>Actinomycetes</taxon>
        <taxon>Geodermatophilales</taxon>
        <taxon>Geodermatophilaceae</taxon>
        <taxon>Klenkia</taxon>
    </lineage>
</organism>
<dbReference type="Proteomes" id="UP000198863">
    <property type="component" value="Unassembled WGS sequence"/>
</dbReference>
<proteinExistence type="predicted"/>
<sequence length="187" mass="19146">MPVAALVLAAGGGSRYGMPKALAPLPDGELFVERAVRTARAACDPVLVVLGASMVEVWQRADLTGATVVGNRDWETGMASSLRTGVQGLQALGSGIEAAAVMLVDIPGTTPEVLQRLVPHAAPGALVVPTYDGVPGHPVVIGRDHWAGVAASATGDEGARAYLRAHEVTEVDCTGLGDPTDHDTPRA</sequence>
<dbReference type="InterPro" id="IPR029044">
    <property type="entry name" value="Nucleotide-diphossugar_trans"/>
</dbReference>
<dbReference type="AlphaFoldDB" id="A0A1G7PCE0"/>
<feature type="domain" description="MobA-like NTP transferase" evidence="1">
    <location>
        <begin position="5"/>
        <end position="166"/>
    </location>
</feature>
<keyword evidence="2" id="KW-0808">Transferase</keyword>
<name>A0A1G7PCE0_9ACTN</name>
<keyword evidence="3" id="KW-1185">Reference proteome</keyword>
<dbReference type="GO" id="GO:0016779">
    <property type="term" value="F:nucleotidyltransferase activity"/>
    <property type="evidence" value="ECO:0007669"/>
    <property type="project" value="UniProtKB-KW"/>
</dbReference>
<protein>
    <submittedName>
        <fullName evidence="2">Molybdenum cofactor cytidylyltransferase</fullName>
    </submittedName>
</protein>
<evidence type="ECO:0000313" key="2">
    <source>
        <dbReference type="EMBL" id="SDF83881.1"/>
    </source>
</evidence>
<dbReference type="SUPFAM" id="SSF53448">
    <property type="entry name" value="Nucleotide-diphospho-sugar transferases"/>
    <property type="match status" value="1"/>
</dbReference>
<dbReference type="EMBL" id="FNCF01000002">
    <property type="protein sequence ID" value="SDF83881.1"/>
    <property type="molecule type" value="Genomic_DNA"/>
</dbReference>
<dbReference type="Gene3D" id="3.90.550.10">
    <property type="entry name" value="Spore Coat Polysaccharide Biosynthesis Protein SpsA, Chain A"/>
    <property type="match status" value="1"/>
</dbReference>
<gene>
    <name evidence="2" type="ORF">SAMN05660324_1033</name>
</gene>
<dbReference type="CDD" id="cd04182">
    <property type="entry name" value="GT_2_like_f"/>
    <property type="match status" value="1"/>
</dbReference>
<reference evidence="3" key="1">
    <citation type="submission" date="2016-10" db="EMBL/GenBank/DDBJ databases">
        <authorList>
            <person name="Varghese N."/>
            <person name="Submissions S."/>
        </authorList>
    </citation>
    <scope>NUCLEOTIDE SEQUENCE [LARGE SCALE GENOMIC DNA]</scope>
    <source>
        <strain evidence="3">DSM 44526</strain>
    </source>
</reference>
<evidence type="ECO:0000313" key="3">
    <source>
        <dbReference type="Proteomes" id="UP000198863"/>
    </source>
</evidence>
<evidence type="ECO:0000259" key="1">
    <source>
        <dbReference type="Pfam" id="PF12804"/>
    </source>
</evidence>
<dbReference type="InterPro" id="IPR025877">
    <property type="entry name" value="MobA-like_NTP_Trfase"/>
</dbReference>
<dbReference type="RefSeq" id="WP_242658157.1">
    <property type="nucleotide sequence ID" value="NZ_FNCF01000002.1"/>
</dbReference>
<dbReference type="PANTHER" id="PTHR43777">
    <property type="entry name" value="MOLYBDENUM COFACTOR CYTIDYLYLTRANSFERASE"/>
    <property type="match status" value="1"/>
</dbReference>
<keyword evidence="2" id="KW-0548">Nucleotidyltransferase</keyword>
<dbReference type="Pfam" id="PF12804">
    <property type="entry name" value="NTP_transf_3"/>
    <property type="match status" value="1"/>
</dbReference>
<dbReference type="PANTHER" id="PTHR43777:SF1">
    <property type="entry name" value="MOLYBDENUM COFACTOR CYTIDYLYLTRANSFERASE"/>
    <property type="match status" value="1"/>
</dbReference>
<accession>A0A1G7PCE0</accession>